<proteinExistence type="predicted"/>
<reference evidence="2" key="1">
    <citation type="submission" date="2013-10" db="EMBL/GenBank/DDBJ databases">
        <title>Genome sequencing of Onchocerca volvulus.</title>
        <authorList>
            <person name="Cotton J."/>
            <person name="Tsai J."/>
            <person name="Stanley E."/>
            <person name="Tracey A."/>
            <person name="Holroyd N."/>
            <person name="Lustigman S."/>
            <person name="Berriman M."/>
        </authorList>
    </citation>
    <scope>NUCLEOTIDE SEQUENCE</scope>
</reference>
<dbReference type="EnsemblMetazoa" id="OVOC12613.1">
    <property type="protein sequence ID" value="OVOC12613.1"/>
    <property type="gene ID" value="WBGene00249422"/>
</dbReference>
<keyword evidence="2" id="KW-1185">Reference proteome</keyword>
<accession>A0A8R1XPJ4</accession>
<protein>
    <submittedName>
        <fullName evidence="1">Uncharacterized protein</fullName>
    </submittedName>
</protein>
<dbReference type="EMBL" id="CMVM020000554">
    <property type="status" value="NOT_ANNOTATED_CDS"/>
    <property type="molecule type" value="Genomic_DNA"/>
</dbReference>
<dbReference type="Proteomes" id="UP000024404">
    <property type="component" value="Unassembled WGS sequence"/>
</dbReference>
<dbReference type="EMBL" id="CMVM020000553">
    <property type="status" value="NOT_ANNOTATED_CDS"/>
    <property type="molecule type" value="Genomic_DNA"/>
</dbReference>
<reference evidence="1" key="2">
    <citation type="submission" date="2022-06" db="UniProtKB">
        <authorList>
            <consortium name="EnsemblMetazoa"/>
        </authorList>
    </citation>
    <scope>IDENTIFICATION</scope>
</reference>
<name>A0A8R1XPJ4_ONCVO</name>
<evidence type="ECO:0000313" key="1">
    <source>
        <dbReference type="EnsemblMetazoa" id="OVOC12613.1"/>
    </source>
</evidence>
<evidence type="ECO:0000313" key="2">
    <source>
        <dbReference type="Proteomes" id="UP000024404"/>
    </source>
</evidence>
<dbReference type="AlphaFoldDB" id="A0A8R1XPJ4"/>
<sequence length="75" mass="8602">MSKKLKIKNGLVYINGVNGVRVRKHIPFEIFKDEQELLNAKIVHGYGRKSALSNKNAILLPQEDTEQKTLDRNLK</sequence>
<organism evidence="1 2">
    <name type="scientific">Onchocerca volvulus</name>
    <dbReference type="NCBI Taxonomy" id="6282"/>
    <lineage>
        <taxon>Eukaryota</taxon>
        <taxon>Metazoa</taxon>
        <taxon>Ecdysozoa</taxon>
        <taxon>Nematoda</taxon>
        <taxon>Chromadorea</taxon>
        <taxon>Rhabditida</taxon>
        <taxon>Spirurina</taxon>
        <taxon>Spiruromorpha</taxon>
        <taxon>Filarioidea</taxon>
        <taxon>Onchocercidae</taxon>
        <taxon>Onchocerca</taxon>
    </lineage>
</organism>